<dbReference type="PANTHER" id="PTHR47894">
    <property type="entry name" value="HTH-TYPE TRANSCRIPTIONAL REGULATOR GADX"/>
    <property type="match status" value="1"/>
</dbReference>
<dbReference type="EMBL" id="QFYS01000007">
    <property type="protein sequence ID" value="RAK63673.1"/>
    <property type="molecule type" value="Genomic_DNA"/>
</dbReference>
<evidence type="ECO:0000256" key="3">
    <source>
        <dbReference type="ARBA" id="ARBA00023163"/>
    </source>
</evidence>
<dbReference type="SMART" id="SM00342">
    <property type="entry name" value="HTH_ARAC"/>
    <property type="match status" value="1"/>
</dbReference>
<evidence type="ECO:0000259" key="4">
    <source>
        <dbReference type="PROSITE" id="PS01124"/>
    </source>
</evidence>
<dbReference type="GO" id="GO:0003700">
    <property type="term" value="F:DNA-binding transcription factor activity"/>
    <property type="evidence" value="ECO:0007669"/>
    <property type="project" value="InterPro"/>
</dbReference>
<organism evidence="5 6">
    <name type="scientific">Phenylobacterium kunshanense</name>
    <dbReference type="NCBI Taxonomy" id="1445034"/>
    <lineage>
        <taxon>Bacteria</taxon>
        <taxon>Pseudomonadati</taxon>
        <taxon>Pseudomonadota</taxon>
        <taxon>Alphaproteobacteria</taxon>
        <taxon>Caulobacterales</taxon>
        <taxon>Caulobacteraceae</taxon>
        <taxon>Phenylobacterium</taxon>
    </lineage>
</organism>
<keyword evidence="1" id="KW-0805">Transcription regulation</keyword>
<dbReference type="PROSITE" id="PS01124">
    <property type="entry name" value="HTH_ARAC_FAMILY_2"/>
    <property type="match status" value="1"/>
</dbReference>
<evidence type="ECO:0000256" key="1">
    <source>
        <dbReference type="ARBA" id="ARBA00023015"/>
    </source>
</evidence>
<reference evidence="5 6" key="1">
    <citation type="submission" date="2018-05" db="EMBL/GenBank/DDBJ databases">
        <authorList>
            <person name="Lanie J.A."/>
            <person name="Ng W.-L."/>
            <person name="Kazmierczak K.M."/>
            <person name="Andrzejewski T.M."/>
            <person name="Davidsen T.M."/>
            <person name="Wayne K.J."/>
            <person name="Tettelin H."/>
            <person name="Glass J.I."/>
            <person name="Rusch D."/>
            <person name="Podicherti R."/>
            <person name="Tsui H.-C.T."/>
            <person name="Winkler M.E."/>
        </authorList>
    </citation>
    <scope>NUCLEOTIDE SEQUENCE [LARGE SCALE GENOMIC DNA]</scope>
    <source>
        <strain evidence="5 6">BUT-10</strain>
    </source>
</reference>
<keyword evidence="2" id="KW-0238">DNA-binding</keyword>
<dbReference type="OrthoDB" id="9805730at2"/>
<evidence type="ECO:0000256" key="2">
    <source>
        <dbReference type="ARBA" id="ARBA00023125"/>
    </source>
</evidence>
<dbReference type="InterPro" id="IPR032687">
    <property type="entry name" value="AraC-type_N"/>
</dbReference>
<dbReference type="GO" id="GO:0005829">
    <property type="term" value="C:cytosol"/>
    <property type="evidence" value="ECO:0007669"/>
    <property type="project" value="TreeGrafter"/>
</dbReference>
<comment type="caution">
    <text evidence="5">The sequence shown here is derived from an EMBL/GenBank/DDBJ whole genome shotgun (WGS) entry which is preliminary data.</text>
</comment>
<dbReference type="GO" id="GO:0000976">
    <property type="term" value="F:transcription cis-regulatory region binding"/>
    <property type="evidence" value="ECO:0007669"/>
    <property type="project" value="TreeGrafter"/>
</dbReference>
<dbReference type="InterPro" id="IPR018060">
    <property type="entry name" value="HTH_AraC"/>
</dbReference>
<name>A0A328B950_9CAUL</name>
<dbReference type="SUPFAM" id="SSF46689">
    <property type="entry name" value="Homeodomain-like"/>
    <property type="match status" value="1"/>
</dbReference>
<dbReference type="Gene3D" id="1.10.10.60">
    <property type="entry name" value="Homeodomain-like"/>
    <property type="match status" value="1"/>
</dbReference>
<keyword evidence="3" id="KW-0804">Transcription</keyword>
<feature type="domain" description="HTH araC/xylS-type" evidence="4">
    <location>
        <begin position="235"/>
        <end position="333"/>
    </location>
</feature>
<evidence type="ECO:0000313" key="5">
    <source>
        <dbReference type="EMBL" id="RAK63673.1"/>
    </source>
</evidence>
<keyword evidence="6" id="KW-1185">Reference proteome</keyword>
<dbReference type="RefSeq" id="WP_111276983.1">
    <property type="nucleotide sequence ID" value="NZ_QFYS01000007.1"/>
</dbReference>
<dbReference type="PANTHER" id="PTHR47894:SF4">
    <property type="entry name" value="HTH-TYPE TRANSCRIPTIONAL REGULATOR GADX"/>
    <property type="match status" value="1"/>
</dbReference>
<protein>
    <recommendedName>
        <fullName evidence="4">HTH araC/xylS-type domain-containing protein</fullName>
    </recommendedName>
</protein>
<accession>A0A328B950</accession>
<sequence length="339" mass="36757">MQTARTIRSSALAGFPKLAAELGLDADALATRAGLPVEAFHDPNLRIPLSGLGRMLMDAAARGDAPDLGLRLARGRRVATWGVLGLVTRDQATLGDVITALRRYTRLHTDGIWITVERAGDFVELHLNTHETGPPAMMQTLEDLSVAATHLNLSEIMGPAWRPECVCFRRQKPSLARPYERLFGCEVQFDQSFNGILFPAGLLEAPVPGADAGAAEQAERRAEALLRSSHGALADHVTEIVIRRMPEGGCDLPQVAEDLGLTVRTLQRRLAEEGASFAAVLDRAREILGESYVEGSRRPLAEVAGLLGFASQAAFNHWYKQRYGVPPSARRKAGAQNNS</sequence>
<dbReference type="Proteomes" id="UP000249524">
    <property type="component" value="Unassembled WGS sequence"/>
</dbReference>
<dbReference type="Pfam" id="PF12833">
    <property type="entry name" value="HTH_18"/>
    <property type="match status" value="1"/>
</dbReference>
<gene>
    <name evidence="5" type="ORF">DJ019_15565</name>
</gene>
<dbReference type="InterPro" id="IPR009057">
    <property type="entry name" value="Homeodomain-like_sf"/>
</dbReference>
<dbReference type="AlphaFoldDB" id="A0A328B950"/>
<dbReference type="Pfam" id="PF12625">
    <property type="entry name" value="Arabinose_bd"/>
    <property type="match status" value="1"/>
</dbReference>
<proteinExistence type="predicted"/>
<evidence type="ECO:0000313" key="6">
    <source>
        <dbReference type="Proteomes" id="UP000249524"/>
    </source>
</evidence>